<comment type="caution">
    <text evidence="1">The sequence shown here is derived from an EMBL/GenBank/DDBJ whole genome shotgun (WGS) entry which is preliminary data.</text>
</comment>
<evidence type="ECO:0000313" key="1">
    <source>
        <dbReference type="EMBL" id="ERT46455.1"/>
    </source>
</evidence>
<dbReference type="PATRIC" id="fig|1316587.3.peg.1903"/>
<dbReference type="AlphaFoldDB" id="U7TQ19"/>
<proteinExistence type="predicted"/>
<accession>U7TQ19</accession>
<evidence type="ECO:0008006" key="2">
    <source>
        <dbReference type="Google" id="ProtNLM"/>
    </source>
</evidence>
<name>U7TQ19_FUSNU</name>
<dbReference type="EMBL" id="AXNV01000021">
    <property type="protein sequence ID" value="ERT46455.1"/>
    <property type="molecule type" value="Genomic_DNA"/>
</dbReference>
<sequence>MNKREFKKRLEQIKKIKFWASDINGGLYVIREFIENFTSFSKNIIKVSPNKNRTLYKYLVCDRQNLENLKNDSIFFRYPKGFKTDEYDSVFKLSEKLKESTYSTSKKLYELLNRYLQKNIFVTCFTENKFENQMWEKYSDDYSGYCIEYSLDYFYKNYIEKKINDNDNYTNNIAPVVYEKDIFDVEDYYLDEYSKELLIEKNFKNIIVPILFFTTLTKRSEYFWENEWRWFEIEVKNPDEKSIYTEDGMVKMVGKPKAIYLGKKMSKENKKEIIGIAKEKNIKIYEMIDNEKDIIFRKIL</sequence>
<gene>
    <name evidence="1" type="ORF">HMPREF1767_01913</name>
</gene>
<reference evidence="1" key="1">
    <citation type="submission" date="2013-10" db="EMBL/GenBank/DDBJ databases">
        <title>The Genome Sequence of Fusobacterium nucleatum CTI-6.</title>
        <authorList>
            <consortium name="The Broad Institute Genomics Platform"/>
            <person name="Earl A."/>
            <person name="Ward D."/>
            <person name="Feldgarden M."/>
            <person name="Gevers D."/>
            <person name="Kostic A."/>
            <person name="Garrett W."/>
            <person name="Young S.K."/>
            <person name="Zeng Q."/>
            <person name="Gargeya S."/>
            <person name="Fitzgerald M."/>
            <person name="Abouelleil A."/>
            <person name="Alvarado L."/>
            <person name="Berlin A.M."/>
            <person name="Chapman S.B."/>
            <person name="Gainer-Dewar J."/>
            <person name="Goldberg J."/>
            <person name="Gnerre S."/>
            <person name="Griggs A."/>
            <person name="Gujja S."/>
            <person name="Hansen M."/>
            <person name="Howarth C."/>
            <person name="Imamovic A."/>
            <person name="Ireland A."/>
            <person name="Larimer J."/>
            <person name="McCowan C."/>
            <person name="Murphy C."/>
            <person name="Pearson M."/>
            <person name="Poon T.W."/>
            <person name="Priest M."/>
            <person name="Roberts A."/>
            <person name="Saif S."/>
            <person name="Shea T."/>
            <person name="Sykes S."/>
            <person name="Wortman J."/>
            <person name="Nusbaum C."/>
            <person name="Birren B."/>
        </authorList>
    </citation>
    <scope>NUCLEOTIDE SEQUENCE [LARGE SCALE GENOMIC DNA]</scope>
    <source>
        <strain evidence="1">CTI-6</strain>
    </source>
</reference>
<dbReference type="InterPro" id="IPR021352">
    <property type="entry name" value="DUF2971"/>
</dbReference>
<dbReference type="Pfam" id="PF11185">
    <property type="entry name" value="DUF2971"/>
    <property type="match status" value="1"/>
</dbReference>
<organism evidence="1">
    <name type="scientific">Fusobacterium nucleatum CTI-6</name>
    <dbReference type="NCBI Taxonomy" id="1316587"/>
    <lineage>
        <taxon>Bacteria</taxon>
        <taxon>Fusobacteriati</taxon>
        <taxon>Fusobacteriota</taxon>
        <taxon>Fusobacteriia</taxon>
        <taxon>Fusobacteriales</taxon>
        <taxon>Fusobacteriaceae</taxon>
        <taxon>Fusobacterium</taxon>
    </lineage>
</organism>
<protein>
    <recommendedName>
        <fullName evidence="2">DUF2971 domain-containing protein</fullName>
    </recommendedName>
</protein>